<dbReference type="GO" id="GO:0004843">
    <property type="term" value="F:cysteine-type deubiquitinase activity"/>
    <property type="evidence" value="ECO:0007669"/>
    <property type="project" value="UniProtKB-UniRule"/>
</dbReference>
<evidence type="ECO:0000256" key="7">
    <source>
        <dbReference type="ARBA" id="ARBA00037630"/>
    </source>
</evidence>
<comment type="catalytic activity">
    <reaction evidence="1 8">
        <text>Thiol-dependent hydrolysis of ester, thioester, amide, peptide and isopeptide bonds formed by the C-terminal Gly of ubiquitin (a 76-residue protein attached to proteins as an intracellular targeting signal).</text>
        <dbReference type="EC" id="3.4.19.12"/>
    </reaction>
</comment>
<evidence type="ECO:0000256" key="9">
    <source>
        <dbReference type="SAM" id="MobiDB-lite"/>
    </source>
</evidence>
<protein>
    <recommendedName>
        <fullName evidence="8">Ubiquitin carboxyl-terminal hydrolase MINDY</fullName>
        <ecNumber evidence="8">3.4.19.12</ecNumber>
    </recommendedName>
</protein>
<dbReference type="PANTHER" id="PTHR12473">
    <property type="entry name" value="UBIQUITIN CARBOXYL-TERMINAL HYDROLASE MINDY-4-RELATED"/>
    <property type="match status" value="1"/>
</dbReference>
<dbReference type="InterPro" id="IPR039785">
    <property type="entry name" value="MINY3/4"/>
</dbReference>
<dbReference type="EMBL" id="JANPWB010000014">
    <property type="protein sequence ID" value="KAJ1099334.1"/>
    <property type="molecule type" value="Genomic_DNA"/>
</dbReference>
<feature type="region of interest" description="Disordered" evidence="9">
    <location>
        <begin position="228"/>
        <end position="251"/>
    </location>
</feature>
<dbReference type="InterPro" id="IPR025257">
    <property type="entry name" value="MINDY-3/4_CD"/>
</dbReference>
<keyword evidence="4 8" id="KW-0833">Ubl conjugation pathway</keyword>
<reference evidence="11" key="1">
    <citation type="journal article" date="2022" name="bioRxiv">
        <title>Sequencing and chromosome-scale assembly of the giantPleurodeles waltlgenome.</title>
        <authorList>
            <person name="Brown T."/>
            <person name="Elewa A."/>
            <person name="Iarovenko S."/>
            <person name="Subramanian E."/>
            <person name="Araus A.J."/>
            <person name="Petzold A."/>
            <person name="Susuki M."/>
            <person name="Suzuki K.-i.T."/>
            <person name="Hayashi T."/>
            <person name="Toyoda A."/>
            <person name="Oliveira C."/>
            <person name="Osipova E."/>
            <person name="Leigh N.D."/>
            <person name="Simon A."/>
            <person name="Yun M.H."/>
        </authorList>
    </citation>
    <scope>NUCLEOTIDE SEQUENCE</scope>
    <source>
        <strain evidence="11">20211129_DDA</strain>
        <tissue evidence="11">Liver</tissue>
    </source>
</reference>
<comment type="caution">
    <text evidence="11">The sequence shown here is derived from an EMBL/GenBank/DDBJ whole genome shotgun (WGS) entry which is preliminary data.</text>
</comment>
<dbReference type="AlphaFoldDB" id="A0AAV7M9X5"/>
<dbReference type="GO" id="GO:0071108">
    <property type="term" value="P:protein K48-linked deubiquitination"/>
    <property type="evidence" value="ECO:0007669"/>
    <property type="project" value="InterPro"/>
</dbReference>
<dbReference type="Proteomes" id="UP001066276">
    <property type="component" value="Chromosome 10"/>
</dbReference>
<evidence type="ECO:0000256" key="1">
    <source>
        <dbReference type="ARBA" id="ARBA00000707"/>
    </source>
</evidence>
<evidence type="ECO:0000256" key="2">
    <source>
        <dbReference type="ARBA" id="ARBA00011074"/>
    </source>
</evidence>
<dbReference type="GO" id="GO:0006508">
    <property type="term" value="P:proteolysis"/>
    <property type="evidence" value="ECO:0007669"/>
    <property type="project" value="UniProtKB-KW"/>
</dbReference>
<evidence type="ECO:0000313" key="11">
    <source>
        <dbReference type="EMBL" id="KAJ1099334.1"/>
    </source>
</evidence>
<evidence type="ECO:0000256" key="4">
    <source>
        <dbReference type="ARBA" id="ARBA00022786"/>
    </source>
</evidence>
<evidence type="ECO:0000313" key="12">
    <source>
        <dbReference type="Proteomes" id="UP001066276"/>
    </source>
</evidence>
<feature type="region of interest" description="Disordered" evidence="9">
    <location>
        <begin position="757"/>
        <end position="795"/>
    </location>
</feature>
<comment type="function">
    <text evidence="7">Probable hydrolase that can remove 'Lys-48'-linked conjugated ubiquitin from proteins.</text>
</comment>
<feature type="region of interest" description="Disordered" evidence="9">
    <location>
        <begin position="170"/>
        <end position="205"/>
    </location>
</feature>
<dbReference type="Pfam" id="PF13898">
    <property type="entry name" value="MINDY-3_4_CD"/>
    <property type="match status" value="1"/>
</dbReference>
<dbReference type="InterPro" id="IPR059022">
    <property type="entry name" value="MINDY4_N"/>
</dbReference>
<feature type="region of interest" description="Disordered" evidence="9">
    <location>
        <begin position="922"/>
        <end position="947"/>
    </location>
</feature>
<dbReference type="EC" id="3.4.19.12" evidence="8"/>
<feature type="compositionally biased region" description="Basic and acidic residues" evidence="9">
    <location>
        <begin position="182"/>
        <end position="199"/>
    </location>
</feature>
<proteinExistence type="inferred from homology"/>
<feature type="region of interest" description="Disordered" evidence="9">
    <location>
        <begin position="364"/>
        <end position="383"/>
    </location>
</feature>
<feature type="domain" description="Deubiquitinating enzyme MINDY-3/4 conserved" evidence="10">
    <location>
        <begin position="433"/>
        <end position="763"/>
    </location>
</feature>
<comment type="similarity">
    <text evidence="2 8">Belongs to the MINDY deubiquitinase family. FAM188 subfamily.</text>
</comment>
<dbReference type="SMART" id="SM01174">
    <property type="entry name" value="DUF4205"/>
    <property type="match status" value="1"/>
</dbReference>
<name>A0AAV7M9X5_PLEWA</name>
<feature type="region of interest" description="Disordered" evidence="9">
    <location>
        <begin position="308"/>
        <end position="343"/>
    </location>
</feature>
<keyword evidence="5 8" id="KW-0378">Hydrolase</keyword>
<evidence type="ECO:0000259" key="10">
    <source>
        <dbReference type="SMART" id="SM01174"/>
    </source>
</evidence>
<evidence type="ECO:0000256" key="5">
    <source>
        <dbReference type="ARBA" id="ARBA00022801"/>
    </source>
</evidence>
<gene>
    <name evidence="11" type="ORF">NDU88_004436</name>
</gene>
<feature type="compositionally biased region" description="Basic and acidic residues" evidence="9">
    <location>
        <begin position="365"/>
        <end position="383"/>
    </location>
</feature>
<evidence type="ECO:0000256" key="6">
    <source>
        <dbReference type="ARBA" id="ARBA00022807"/>
    </source>
</evidence>
<comment type="function">
    <text evidence="8">Hydrolase that can remove 'Lys-48'-linked conjugated ubiquitin from proteins.</text>
</comment>
<sequence length="947" mass="105065">MREPHTPLEMTMDNAFVEEVAASLVREFLSRKGLKKTIDVMDQELPRSDRSINNRNELRKLLNMEFLYKQNKTRESPLKTAIEIITRYFLEQFGKAALVGIQNSATSLMHKKAFSVNEPDKSNLNIYDISDSEEGGSTAVSETSKTEIYRSVGDISVLSLKSHATIKESTISAVSSGSSSEGETKEKTSIRKTTEDNLKSMEPSVEMKTADIPKPRSGRIVRGMMAGPISSSQEDSLKKRTVRRPPSATSITPSKYEAQLKMNSEVPVAIVQDRVESSSHSGSSSNTAFNLGKDFAARVLAESLPNSASEKMRRVSLGREDPLLRKTSERDRSGTDDCFKKNLDQTEVNEGSFKYNYSLESAGDGQEKRARGSKRNERVTSISNDRRKEDIKLDDVDDEMLVGEIHRTPVHCPVSKFKVEAKAIDFSQAKEMKTLLFGSSLCCFNEEWKMQSFTFSERTQLKYGIVQKKGGPCGVLAAVQGCVLQRLIFGEGSDSRCLKPSNHQRTNCLSMAIADILWRAGNRDHAVVALYSGRQQFSPVGRYKADGILEMILLYTLTKYEDLKTFLLQNIHQFEIGPFGCILLTFSVVFSRSFALVRADFDVPTNSLIGAHGYCTQELVNLLLTGKAVSNVFNDVVELDSGNGNITLLKGIDLRSDIGFLSLFEHHNVCQVGSYLKTPKYPIWVVCSESHFSIIFCLRKELMNDWKMERKFDLYYYDGLANQQEEIRLTVDTTATYEEGKDDELIPPLDHCIRTKLCPRPQGAAPDPRLSPGPPRVPSTLPEPNGAPGRENQPRQCSYYFRPAAPAQVRRLAPQDGRAPRSPRPAPADRRVGAAPLTRLTWRFLPGSGPRRPPSPWGSVAGARAQIPRGPSPLPQPAAIPSRGAACPVSAQPGASSRGRHLVSRIGRTAARTQGLRSLIAHHSKPSKGSWGHEDVRSGVFHSARPH</sequence>
<feature type="region of interest" description="Disordered" evidence="9">
    <location>
        <begin position="874"/>
        <end position="902"/>
    </location>
</feature>
<dbReference type="PANTHER" id="PTHR12473:SF8">
    <property type="entry name" value="UBIQUITIN CARBOXYL-TERMINAL HYDROLASE MINDY-4-RELATED"/>
    <property type="match status" value="1"/>
</dbReference>
<feature type="compositionally biased region" description="Low complexity" evidence="9">
    <location>
        <begin position="170"/>
        <end position="181"/>
    </location>
</feature>
<keyword evidence="6 8" id="KW-0788">Thiol protease</keyword>
<evidence type="ECO:0000256" key="3">
    <source>
        <dbReference type="ARBA" id="ARBA00022670"/>
    </source>
</evidence>
<evidence type="ECO:0000256" key="8">
    <source>
        <dbReference type="RuleBase" id="RU367088"/>
    </source>
</evidence>
<keyword evidence="12" id="KW-1185">Reference proteome</keyword>
<dbReference type="Pfam" id="PF26038">
    <property type="entry name" value="Dimer_MINDY4_N"/>
    <property type="match status" value="1"/>
</dbReference>
<feature type="compositionally biased region" description="Basic and acidic residues" evidence="9">
    <location>
        <begin position="310"/>
        <end position="343"/>
    </location>
</feature>
<dbReference type="GO" id="GO:1990380">
    <property type="term" value="F:K48-linked deubiquitinase activity"/>
    <property type="evidence" value="ECO:0007669"/>
    <property type="project" value="UniProtKB-UniRule"/>
</dbReference>
<feature type="region of interest" description="Disordered" evidence="9">
    <location>
        <begin position="809"/>
        <end position="837"/>
    </location>
</feature>
<keyword evidence="3 8" id="KW-0645">Protease</keyword>
<organism evidence="11 12">
    <name type="scientific">Pleurodeles waltl</name>
    <name type="common">Iberian ribbed newt</name>
    <dbReference type="NCBI Taxonomy" id="8319"/>
    <lineage>
        <taxon>Eukaryota</taxon>
        <taxon>Metazoa</taxon>
        <taxon>Chordata</taxon>
        <taxon>Craniata</taxon>
        <taxon>Vertebrata</taxon>
        <taxon>Euteleostomi</taxon>
        <taxon>Amphibia</taxon>
        <taxon>Batrachia</taxon>
        <taxon>Caudata</taxon>
        <taxon>Salamandroidea</taxon>
        <taxon>Salamandridae</taxon>
        <taxon>Pleurodelinae</taxon>
        <taxon>Pleurodeles</taxon>
    </lineage>
</organism>
<accession>A0AAV7M9X5</accession>